<name>A0A8J3BNI3_9ACTN</name>
<proteinExistence type="predicted"/>
<organism evidence="2 3">
    <name type="scientific">Pilimelia terevasa</name>
    <dbReference type="NCBI Taxonomy" id="53372"/>
    <lineage>
        <taxon>Bacteria</taxon>
        <taxon>Bacillati</taxon>
        <taxon>Actinomycetota</taxon>
        <taxon>Actinomycetes</taxon>
        <taxon>Micromonosporales</taxon>
        <taxon>Micromonosporaceae</taxon>
        <taxon>Pilimelia</taxon>
    </lineage>
</organism>
<dbReference type="EMBL" id="BMQC01000008">
    <property type="protein sequence ID" value="GGK31946.1"/>
    <property type="molecule type" value="Genomic_DNA"/>
</dbReference>
<reference evidence="2" key="2">
    <citation type="submission" date="2020-09" db="EMBL/GenBank/DDBJ databases">
        <authorList>
            <person name="Sun Q."/>
            <person name="Ohkuma M."/>
        </authorList>
    </citation>
    <scope>NUCLEOTIDE SEQUENCE</scope>
    <source>
        <strain evidence="2">JCM 3091</strain>
    </source>
</reference>
<sequence length="59" mass="6732">MVTPEDHAARVERAHRGAALCRAALQPRPEPEPARPLTRSEQIHARALERARTDREARR</sequence>
<evidence type="ECO:0000313" key="2">
    <source>
        <dbReference type="EMBL" id="GGK31946.1"/>
    </source>
</evidence>
<comment type="caution">
    <text evidence="2">The sequence shown here is derived from an EMBL/GenBank/DDBJ whole genome shotgun (WGS) entry which is preliminary data.</text>
</comment>
<feature type="region of interest" description="Disordered" evidence="1">
    <location>
        <begin position="24"/>
        <end position="59"/>
    </location>
</feature>
<protein>
    <submittedName>
        <fullName evidence="2">Uncharacterized protein</fullName>
    </submittedName>
</protein>
<feature type="compositionally biased region" description="Basic and acidic residues" evidence="1">
    <location>
        <begin position="41"/>
        <end position="59"/>
    </location>
</feature>
<evidence type="ECO:0000313" key="3">
    <source>
        <dbReference type="Proteomes" id="UP000662200"/>
    </source>
</evidence>
<dbReference type="Proteomes" id="UP000662200">
    <property type="component" value="Unassembled WGS sequence"/>
</dbReference>
<keyword evidence="3" id="KW-1185">Reference proteome</keyword>
<evidence type="ECO:0000256" key="1">
    <source>
        <dbReference type="SAM" id="MobiDB-lite"/>
    </source>
</evidence>
<reference evidence="2" key="1">
    <citation type="journal article" date="2014" name="Int. J. Syst. Evol. Microbiol.">
        <title>Complete genome sequence of Corynebacterium casei LMG S-19264T (=DSM 44701T), isolated from a smear-ripened cheese.</title>
        <authorList>
            <consortium name="US DOE Joint Genome Institute (JGI-PGF)"/>
            <person name="Walter F."/>
            <person name="Albersmeier A."/>
            <person name="Kalinowski J."/>
            <person name="Ruckert C."/>
        </authorList>
    </citation>
    <scope>NUCLEOTIDE SEQUENCE</scope>
    <source>
        <strain evidence="2">JCM 3091</strain>
    </source>
</reference>
<accession>A0A8J3BNI3</accession>
<gene>
    <name evidence="2" type="ORF">GCM10010124_25900</name>
</gene>
<dbReference type="RefSeq" id="WP_189114541.1">
    <property type="nucleotide sequence ID" value="NZ_BMQC01000008.1"/>
</dbReference>
<dbReference type="AlphaFoldDB" id="A0A8J3BNI3"/>